<gene>
    <name evidence="2" type="ORF">Nepgr_026096</name>
</gene>
<evidence type="ECO:0000313" key="3">
    <source>
        <dbReference type="Proteomes" id="UP001279734"/>
    </source>
</evidence>
<feature type="compositionally biased region" description="Basic and acidic residues" evidence="1">
    <location>
        <begin position="20"/>
        <end position="33"/>
    </location>
</feature>
<evidence type="ECO:0000256" key="1">
    <source>
        <dbReference type="SAM" id="MobiDB-lite"/>
    </source>
</evidence>
<feature type="compositionally biased region" description="Basic residues" evidence="1">
    <location>
        <begin position="44"/>
        <end position="54"/>
    </location>
</feature>
<name>A0AAD3Y0A0_NEPGR</name>
<dbReference type="AlphaFoldDB" id="A0AAD3Y0A0"/>
<dbReference type="Proteomes" id="UP001279734">
    <property type="component" value="Unassembled WGS sequence"/>
</dbReference>
<feature type="region of interest" description="Disordered" evidence="1">
    <location>
        <begin position="1"/>
        <end position="57"/>
    </location>
</feature>
<evidence type="ECO:0000313" key="2">
    <source>
        <dbReference type="EMBL" id="GMH24253.1"/>
    </source>
</evidence>
<accession>A0AAD3Y0A0</accession>
<keyword evidence="3" id="KW-1185">Reference proteome</keyword>
<reference evidence="2" key="1">
    <citation type="submission" date="2023-05" db="EMBL/GenBank/DDBJ databases">
        <title>Nepenthes gracilis genome sequencing.</title>
        <authorList>
            <person name="Fukushima K."/>
        </authorList>
    </citation>
    <scope>NUCLEOTIDE SEQUENCE</scope>
    <source>
        <strain evidence="2">SING2019-196</strain>
    </source>
</reference>
<dbReference type="EMBL" id="BSYO01000027">
    <property type="protein sequence ID" value="GMH24253.1"/>
    <property type="molecule type" value="Genomic_DNA"/>
</dbReference>
<sequence length="98" mass="10774">MSGRDHLHQHLAAPGAQVVDDSHNPHTSGRDTSSEGFGLNSIIKKPKRPKKKRTRPDCRYKAEVLKCRGAMGHEMLFGQKFNEQGAKLVLVIMAGLVG</sequence>
<comment type="caution">
    <text evidence="2">The sequence shown here is derived from an EMBL/GenBank/DDBJ whole genome shotgun (WGS) entry which is preliminary data.</text>
</comment>
<proteinExistence type="predicted"/>
<protein>
    <submittedName>
        <fullName evidence="2">Uncharacterized protein</fullName>
    </submittedName>
</protein>
<organism evidence="2 3">
    <name type="scientific">Nepenthes gracilis</name>
    <name type="common">Slender pitcher plant</name>
    <dbReference type="NCBI Taxonomy" id="150966"/>
    <lineage>
        <taxon>Eukaryota</taxon>
        <taxon>Viridiplantae</taxon>
        <taxon>Streptophyta</taxon>
        <taxon>Embryophyta</taxon>
        <taxon>Tracheophyta</taxon>
        <taxon>Spermatophyta</taxon>
        <taxon>Magnoliopsida</taxon>
        <taxon>eudicotyledons</taxon>
        <taxon>Gunneridae</taxon>
        <taxon>Pentapetalae</taxon>
        <taxon>Caryophyllales</taxon>
        <taxon>Nepenthaceae</taxon>
        <taxon>Nepenthes</taxon>
    </lineage>
</organism>